<name>A0A1C3VID5_9BRAD</name>
<dbReference type="RefSeq" id="WP_074447757.1">
    <property type="nucleotide sequence ID" value="NZ_FMAE01000004.1"/>
</dbReference>
<dbReference type="AlphaFoldDB" id="A0A1C3VID5"/>
<gene>
    <name evidence="2" type="ORF">GA0061099_100432</name>
</gene>
<dbReference type="Proteomes" id="UP000183174">
    <property type="component" value="Unassembled WGS sequence"/>
</dbReference>
<dbReference type="EMBL" id="FMAE01000004">
    <property type="protein sequence ID" value="SCB27481.1"/>
    <property type="molecule type" value="Genomic_DNA"/>
</dbReference>
<feature type="signal peptide" evidence="1">
    <location>
        <begin position="1"/>
        <end position="32"/>
    </location>
</feature>
<evidence type="ECO:0000313" key="3">
    <source>
        <dbReference type="Proteomes" id="UP000183174"/>
    </source>
</evidence>
<evidence type="ECO:0000313" key="2">
    <source>
        <dbReference type="EMBL" id="SCB27481.1"/>
    </source>
</evidence>
<dbReference type="Gene3D" id="3.40.1260.10">
    <property type="entry name" value="DsrEFH-like"/>
    <property type="match status" value="1"/>
</dbReference>
<evidence type="ECO:0000256" key="1">
    <source>
        <dbReference type="SAM" id="SignalP"/>
    </source>
</evidence>
<evidence type="ECO:0008006" key="4">
    <source>
        <dbReference type="Google" id="ProtNLM"/>
    </source>
</evidence>
<proteinExistence type="predicted"/>
<organism evidence="2 3">
    <name type="scientific">Bradyrhizobium yuanmingense</name>
    <dbReference type="NCBI Taxonomy" id="108015"/>
    <lineage>
        <taxon>Bacteria</taxon>
        <taxon>Pseudomonadati</taxon>
        <taxon>Pseudomonadota</taxon>
        <taxon>Alphaproteobacteria</taxon>
        <taxon>Hyphomicrobiales</taxon>
        <taxon>Nitrobacteraceae</taxon>
        <taxon>Bradyrhizobium</taxon>
    </lineage>
</organism>
<sequence>MTTARADLNRRTTLGLLGQVALLAGTAGTASAASPVRDERATSRELETLQRRLALAPRRRDFKTVPFMVTRKDQWDHEAAELVLAYRNRSLQVWEATDIGAPWLNLMREALNGQVFAHGNPGFLAVAAVHGSAHLSLFSQPVWDKHKLASLTGGAAGANTYVAAKAGASASDDVQDVAGYYGPGNNNIATLQQRGMVFVACHDSIHAIARGLCHAGHGEACSPDEVAADLTNHLVPGVILVPSVVAFLVELQRAGFTYAKAG</sequence>
<dbReference type="InterPro" id="IPR027396">
    <property type="entry name" value="DsrEFH-like"/>
</dbReference>
<accession>A0A1C3VID5</accession>
<protein>
    <recommendedName>
        <fullName evidence="4">Transcriptional initiation protein Tat</fullName>
    </recommendedName>
</protein>
<reference evidence="2 3" key="1">
    <citation type="submission" date="2016-08" db="EMBL/GenBank/DDBJ databases">
        <authorList>
            <person name="Seilhamer J.J."/>
        </authorList>
    </citation>
    <scope>NUCLEOTIDE SEQUENCE [LARGE SCALE GENOMIC DNA]</scope>
    <source>
        <strain evidence="2 3">CCBAU 10071</strain>
    </source>
</reference>
<keyword evidence="1" id="KW-0732">Signal</keyword>
<feature type="chain" id="PRO_5008684346" description="Transcriptional initiation protein Tat" evidence="1">
    <location>
        <begin position="33"/>
        <end position="262"/>
    </location>
</feature>